<sequence>MLRRMLKFYILLCLFAMRFFLSILYNLEV</sequence>
<proteinExistence type="predicted"/>
<evidence type="ECO:0000313" key="2">
    <source>
        <dbReference type="EMBL" id="DAD94831.1"/>
    </source>
</evidence>
<keyword evidence="1" id="KW-0812">Transmembrane</keyword>
<organism evidence="2">
    <name type="scientific">Siphoviridae sp. ctiJI15</name>
    <dbReference type="NCBI Taxonomy" id="2826431"/>
    <lineage>
        <taxon>Viruses</taxon>
        <taxon>Duplodnaviria</taxon>
        <taxon>Heunggongvirae</taxon>
        <taxon>Uroviricota</taxon>
        <taxon>Caudoviricetes</taxon>
    </lineage>
</organism>
<feature type="transmembrane region" description="Helical" evidence="1">
    <location>
        <begin position="7"/>
        <end position="27"/>
    </location>
</feature>
<protein>
    <submittedName>
        <fullName evidence="2">Uncharacterized protein</fullName>
    </submittedName>
</protein>
<evidence type="ECO:0000256" key="1">
    <source>
        <dbReference type="SAM" id="Phobius"/>
    </source>
</evidence>
<keyword evidence="1" id="KW-0472">Membrane</keyword>
<dbReference type="EMBL" id="BK015182">
    <property type="protein sequence ID" value="DAD94831.1"/>
    <property type="molecule type" value="Genomic_DNA"/>
</dbReference>
<keyword evidence="1" id="KW-1133">Transmembrane helix</keyword>
<accession>A0A8S5NKF0</accession>
<name>A0A8S5NKF0_9CAUD</name>
<reference evidence="2" key="1">
    <citation type="journal article" date="2021" name="Proc. Natl. Acad. Sci. U.S.A.">
        <title>A Catalog of Tens of Thousands of Viruses from Human Metagenomes Reveals Hidden Associations with Chronic Diseases.</title>
        <authorList>
            <person name="Tisza M.J."/>
            <person name="Buck C.B."/>
        </authorList>
    </citation>
    <scope>NUCLEOTIDE SEQUENCE</scope>
    <source>
        <strain evidence="2">CtiJI15</strain>
    </source>
</reference>